<feature type="region of interest" description="Disordered" evidence="5">
    <location>
        <begin position="680"/>
        <end position="706"/>
    </location>
</feature>
<dbReference type="Pfam" id="PF08148">
    <property type="entry name" value="DSHCT"/>
    <property type="match status" value="1"/>
</dbReference>
<dbReference type="GO" id="GO:0070478">
    <property type="term" value="P:nuclear-transcribed mRNA catabolic process, 3'-5' exonucleolytic nonsense-mediated decay"/>
    <property type="evidence" value="ECO:0007669"/>
    <property type="project" value="TreeGrafter"/>
</dbReference>
<dbReference type="PANTHER" id="PTHR12131">
    <property type="entry name" value="ATP-DEPENDENT RNA AND DNA HELICASE"/>
    <property type="match status" value="1"/>
</dbReference>
<dbReference type="GO" id="GO:0005524">
    <property type="term" value="F:ATP binding"/>
    <property type="evidence" value="ECO:0007669"/>
    <property type="project" value="UniProtKB-KW"/>
</dbReference>
<feature type="domain" description="Helicase C-terminal" evidence="7">
    <location>
        <begin position="292"/>
        <end position="486"/>
    </location>
</feature>
<protein>
    <submittedName>
        <fullName evidence="8">DEAD/DEAH box helicase</fullName>
    </submittedName>
</protein>
<evidence type="ECO:0000256" key="2">
    <source>
        <dbReference type="ARBA" id="ARBA00022801"/>
    </source>
</evidence>
<evidence type="ECO:0000259" key="6">
    <source>
        <dbReference type="PROSITE" id="PS51192"/>
    </source>
</evidence>
<dbReference type="InterPro" id="IPR027417">
    <property type="entry name" value="P-loop_NTPase"/>
</dbReference>
<keyword evidence="3 8" id="KW-0347">Helicase</keyword>
<dbReference type="GO" id="GO:0004386">
    <property type="term" value="F:helicase activity"/>
    <property type="evidence" value="ECO:0007669"/>
    <property type="project" value="UniProtKB-KW"/>
</dbReference>
<keyword evidence="4" id="KW-0067">ATP-binding</keyword>
<evidence type="ECO:0000256" key="5">
    <source>
        <dbReference type="SAM" id="MobiDB-lite"/>
    </source>
</evidence>
<evidence type="ECO:0000313" key="8">
    <source>
        <dbReference type="EMBL" id="TMI84152.1"/>
    </source>
</evidence>
<dbReference type="Gene3D" id="1.10.3380.30">
    <property type="match status" value="1"/>
</dbReference>
<reference evidence="8 9" key="1">
    <citation type="journal article" date="2019" name="Nat. Microbiol.">
        <title>Mediterranean grassland soil C-N compound turnover is dependent on rainfall and depth, and is mediated by genomically divergent microorganisms.</title>
        <authorList>
            <person name="Diamond S."/>
            <person name="Andeer P.F."/>
            <person name="Li Z."/>
            <person name="Crits-Christoph A."/>
            <person name="Burstein D."/>
            <person name="Anantharaman K."/>
            <person name="Lane K.R."/>
            <person name="Thomas B.C."/>
            <person name="Pan C."/>
            <person name="Northen T.R."/>
            <person name="Banfield J.F."/>
        </authorList>
    </citation>
    <scope>NUCLEOTIDE SEQUENCE [LARGE SCALE GENOMIC DNA]</scope>
    <source>
        <strain evidence="8">NP_6</strain>
    </source>
</reference>
<dbReference type="InterPro" id="IPR050699">
    <property type="entry name" value="RNA-DNA_Helicase"/>
</dbReference>
<organism evidence="8 9">
    <name type="scientific">Candidatus Segetimicrobium genomatis</name>
    <dbReference type="NCBI Taxonomy" id="2569760"/>
    <lineage>
        <taxon>Bacteria</taxon>
        <taxon>Bacillati</taxon>
        <taxon>Candidatus Sysuimicrobiota</taxon>
        <taxon>Candidatus Sysuimicrobiia</taxon>
        <taxon>Candidatus Sysuimicrobiales</taxon>
        <taxon>Candidatus Segetimicrobiaceae</taxon>
        <taxon>Candidatus Segetimicrobium</taxon>
    </lineage>
</organism>
<dbReference type="AlphaFoldDB" id="A0A537JLJ9"/>
<comment type="caution">
    <text evidence="8">The sequence shown here is derived from an EMBL/GenBank/DDBJ whole genome shotgun (WGS) entry which is preliminary data.</text>
</comment>
<dbReference type="Pfam" id="PF00270">
    <property type="entry name" value="DEAD"/>
    <property type="match status" value="1"/>
</dbReference>
<gene>
    <name evidence="8" type="ORF">E6H03_02575</name>
</gene>
<name>A0A537JLJ9_9BACT</name>
<dbReference type="Proteomes" id="UP000318093">
    <property type="component" value="Unassembled WGS sequence"/>
</dbReference>
<dbReference type="PROSITE" id="PS51194">
    <property type="entry name" value="HELICASE_CTER"/>
    <property type="match status" value="1"/>
</dbReference>
<dbReference type="InterPro" id="IPR012961">
    <property type="entry name" value="Ski2/MTR4_C"/>
</dbReference>
<evidence type="ECO:0000256" key="1">
    <source>
        <dbReference type="ARBA" id="ARBA00022741"/>
    </source>
</evidence>
<dbReference type="InterPro" id="IPR011545">
    <property type="entry name" value="DEAD/DEAH_box_helicase_dom"/>
</dbReference>
<evidence type="ECO:0000259" key="7">
    <source>
        <dbReference type="PROSITE" id="PS51194"/>
    </source>
</evidence>
<dbReference type="PANTHER" id="PTHR12131:SF1">
    <property type="entry name" value="ATP-DEPENDENT RNA HELICASE SUPV3L1, MITOCHONDRIAL-RELATED"/>
    <property type="match status" value="1"/>
</dbReference>
<proteinExistence type="predicted"/>
<evidence type="ECO:0000313" key="9">
    <source>
        <dbReference type="Proteomes" id="UP000318093"/>
    </source>
</evidence>
<evidence type="ECO:0000256" key="3">
    <source>
        <dbReference type="ARBA" id="ARBA00022806"/>
    </source>
</evidence>
<dbReference type="SMART" id="SM00490">
    <property type="entry name" value="HELICc"/>
    <property type="match status" value="1"/>
</dbReference>
<accession>A0A537JLJ9</accession>
<dbReference type="Gene3D" id="3.40.50.300">
    <property type="entry name" value="P-loop containing nucleotide triphosphate hydrolases"/>
    <property type="match status" value="2"/>
</dbReference>
<sequence length="845" mass="91599">MRWSASTRSPHAGSHEVPCSCRALVVRRERERLLRPMTKMGQKSGLADLLRGVGEAAAVPFAPAAFQVAALAALERGDVLVSAPTGSGKTWIAEQEIARLLQSTRTGAHGRGGRADGGASGSGIAGAPTRIWYTAPLKALSNQKFRRFQGLYGADAVGLLTGERRVNPRAPVLVATTEILRNAFYDPAGSAPSPDVIVLDEAHYLADPERGTAWEEILLLAPRETRLLMLSATIPNADELAAWLGEVRGHTPEVITLETRPVPLQFLLADGVGRLLPPDPNAVASRPRHGRWLRTAADALEQRRLTPAILFFPSRRECDEAARLLGGQPAPDEARRAERLQEWITQVPRLAQHPMLPALRRGGVAPHHAGHLTAWRMCVEDLLEAGLVRMVCATTTLAAGLDVPARTVLLSTLYRNGPAGPESLTPTEFHQMTGRAGRRGRDTLGIAVIAVESPSEADEGMALAGAAPDPVVSAFAPSDAQVLNLLARGTMRDAEALLRRSFTAFQRRSRIADLRTRLDALPADPLTNRPCGDRAATRARFEHLLRRLRRARRKKSEAAPEVAEMGRAVVEMPCTGCPIVERCLATLKDLRVVERKRRRLEGEVARLEDQEVQVFRRRAGILRDLGYLDGDFRLTPRGRLAARIRHPRMLILAEAVRSRILPTDSPALAAVAGALGTERIGPPPRAGMGRAGGFRSGYRPGMRDHDMRHRGGYPLRSTDRGWAEPTAGAAFHQVRKAILGLRGIVAAVNARLHAAGLPEDPVEREFVPAGGGPPGAMQRAAVVGEWAAGRPWEEVTARHRIPEGDLQRLIWQAAEVLAQLEDLPEGPLPGAAGTARDIILRSPVL</sequence>
<dbReference type="InterPro" id="IPR001650">
    <property type="entry name" value="Helicase_C-like"/>
</dbReference>
<dbReference type="SMART" id="SM00382">
    <property type="entry name" value="AAA"/>
    <property type="match status" value="1"/>
</dbReference>
<dbReference type="InterPro" id="IPR003593">
    <property type="entry name" value="AAA+_ATPase"/>
</dbReference>
<dbReference type="EMBL" id="VBAN01000076">
    <property type="protein sequence ID" value="TMI84152.1"/>
    <property type="molecule type" value="Genomic_DNA"/>
</dbReference>
<dbReference type="SMART" id="SM01142">
    <property type="entry name" value="DSHCT"/>
    <property type="match status" value="1"/>
</dbReference>
<feature type="domain" description="Helicase ATP-binding" evidence="6">
    <location>
        <begin position="70"/>
        <end position="252"/>
    </location>
</feature>
<keyword evidence="2" id="KW-0378">Hydrolase</keyword>
<dbReference type="InterPro" id="IPR014001">
    <property type="entry name" value="Helicase_ATP-bd"/>
</dbReference>
<dbReference type="SMART" id="SM00487">
    <property type="entry name" value="DEXDc"/>
    <property type="match status" value="1"/>
</dbReference>
<evidence type="ECO:0000256" key="4">
    <source>
        <dbReference type="ARBA" id="ARBA00022840"/>
    </source>
</evidence>
<dbReference type="SUPFAM" id="SSF52540">
    <property type="entry name" value="P-loop containing nucleoside triphosphate hydrolases"/>
    <property type="match status" value="1"/>
</dbReference>
<keyword evidence="1" id="KW-0547">Nucleotide-binding</keyword>
<dbReference type="GO" id="GO:0055087">
    <property type="term" value="C:Ski complex"/>
    <property type="evidence" value="ECO:0007669"/>
    <property type="project" value="TreeGrafter"/>
</dbReference>
<dbReference type="PROSITE" id="PS51192">
    <property type="entry name" value="HELICASE_ATP_BIND_1"/>
    <property type="match status" value="1"/>
</dbReference>
<dbReference type="GO" id="GO:0016787">
    <property type="term" value="F:hydrolase activity"/>
    <property type="evidence" value="ECO:0007669"/>
    <property type="project" value="UniProtKB-KW"/>
</dbReference>
<dbReference type="GO" id="GO:0003676">
    <property type="term" value="F:nucleic acid binding"/>
    <property type="evidence" value="ECO:0007669"/>
    <property type="project" value="InterPro"/>
</dbReference>